<feature type="domain" description="TonB-dependent receptor plug" evidence="12">
    <location>
        <begin position="113"/>
        <end position="228"/>
    </location>
</feature>
<keyword evidence="6 8" id="KW-0472">Membrane</keyword>
<dbReference type="InterPro" id="IPR012910">
    <property type="entry name" value="Plug_dom"/>
</dbReference>
<evidence type="ECO:0000256" key="10">
    <source>
        <dbReference type="SAM" id="SignalP"/>
    </source>
</evidence>
<dbReference type="Proteomes" id="UP000829476">
    <property type="component" value="Chromosome"/>
</dbReference>
<keyword evidence="10" id="KW-0732">Signal</keyword>
<dbReference type="InterPro" id="IPR008969">
    <property type="entry name" value="CarboxyPept-like_regulatory"/>
</dbReference>
<dbReference type="NCBIfam" id="TIGR04056">
    <property type="entry name" value="OMP_RagA_SusC"/>
    <property type="match status" value="1"/>
</dbReference>
<dbReference type="Gene3D" id="2.60.40.1120">
    <property type="entry name" value="Carboxypeptidase-like, regulatory domain"/>
    <property type="match status" value="1"/>
</dbReference>
<keyword evidence="3 8" id="KW-1134">Transmembrane beta strand</keyword>
<proteinExistence type="inferred from homology"/>
<dbReference type="SUPFAM" id="SSF49464">
    <property type="entry name" value="Carboxypeptidase regulatory domain-like"/>
    <property type="match status" value="1"/>
</dbReference>
<evidence type="ECO:0000256" key="9">
    <source>
        <dbReference type="RuleBase" id="RU003357"/>
    </source>
</evidence>
<evidence type="ECO:0000259" key="11">
    <source>
        <dbReference type="Pfam" id="PF00593"/>
    </source>
</evidence>
<gene>
    <name evidence="13" type="ORF">MQE36_07235</name>
</gene>
<dbReference type="NCBIfam" id="TIGR04057">
    <property type="entry name" value="SusC_RagA_signa"/>
    <property type="match status" value="1"/>
</dbReference>
<comment type="similarity">
    <text evidence="8 9">Belongs to the TonB-dependent receptor family.</text>
</comment>
<evidence type="ECO:0000313" key="14">
    <source>
        <dbReference type="Proteomes" id="UP000829476"/>
    </source>
</evidence>
<keyword evidence="5 9" id="KW-0798">TonB box</keyword>
<dbReference type="Gene3D" id="2.170.130.10">
    <property type="entry name" value="TonB-dependent receptor, plug domain"/>
    <property type="match status" value="1"/>
</dbReference>
<accession>A0ABY3YUD5</accession>
<dbReference type="InterPro" id="IPR037066">
    <property type="entry name" value="Plug_dom_sf"/>
</dbReference>
<dbReference type="InterPro" id="IPR023996">
    <property type="entry name" value="TonB-dep_OMP_SusC/RagA"/>
</dbReference>
<dbReference type="PROSITE" id="PS52016">
    <property type="entry name" value="TONB_DEPENDENT_REC_3"/>
    <property type="match status" value="1"/>
</dbReference>
<dbReference type="InterPro" id="IPR036942">
    <property type="entry name" value="Beta-barrel_TonB_sf"/>
</dbReference>
<feature type="domain" description="TonB-dependent receptor-like beta-barrel" evidence="11">
    <location>
        <begin position="393"/>
        <end position="960"/>
    </location>
</feature>
<dbReference type="InterPro" id="IPR000531">
    <property type="entry name" value="Beta-barrel_TonB"/>
</dbReference>
<sequence>MRTFQKYVLLMLLMAPLGAFAQQLVSGVVTEASSGLPLPGVNVIVKGTTTGTTTDFDGKYEIEAENGSILQFSYIGFQTIEKPVTGTTMNIVLIEDTQQLDEVVVIGYGTTTKKDATGAVEVLRADELNKGAIVSADQMINGKSTGVRIVNEGGQPDSNPNIRIRGGASLSANNSPLIVIDGIPLSNINPAGQSNPLALINPNDIESFSILKDASSTAIYGSRASNGVIIITTKSGTKGGPKFNFSSNVQVGTLPEKIDVFNSKEYVSFINNTFPDSSSLLGLNGTIYNTDWQEEIYRTSFSVDNNFSARANLFGKIPFRASFGYSGIDGILKESHLDRYSASLNIAPEFFDNHLKVTINAKGVATEKDQPDEGAIGSALELNPTLPVYDPNGGKFNGYYQLSDPQGLVGPSNALALLKQRERNEDADRFLGNIEFNYKMHWLPELRAVLNLGLDYSESTINEYFLEKAVASYSVFDGMEIFNNLISSYDEEQTKKDQTLDAYLSYTKFPEGFITKIDAQAGYSYQNFQSDGVKFPTQISPVNGFREPAEIIEYFNELNLQSFFGRANIDLNDKYLFTASLRVDGSSLFSKNNRWGYFPAFAFAWKLNEEDFLKDLSWVNTLKTRVGWGLTGQQDITGVAGYYPYTALYVDGDPTVSYIFGNTPYTTYRANVFNPELTWEKTKTINFGIDYELLDGLLSGTIDYYNRKTEDLLAEVPQPEGALKNRFVSNVGNTSSEGVELALQLTPVKTGEFTFDISGNIAFNETYVTDLKNITQYSSGGGIGRGTGVNVLQTAVGQRGRSFWLYEQVYDINGNPIEDAFVDQNGDGTISDSDRIFTPVDPKWTYGFGTNLNYKNFDFSANFRGQLGGNIYNANLLNRGYADVVIPRNDVGYIKNALNLWNGNTYNGFAEMPSDRQALSDFYLSDASFLRLDNITLGYKIPHLNKQNMTLRLYTSINNVLVITDYEGLDPENFSGIEQSPYARPRTFTFGVNLDF</sequence>
<evidence type="ECO:0000313" key="13">
    <source>
        <dbReference type="EMBL" id="UNZ00129.1"/>
    </source>
</evidence>
<evidence type="ECO:0000256" key="1">
    <source>
        <dbReference type="ARBA" id="ARBA00004571"/>
    </source>
</evidence>
<evidence type="ECO:0000259" key="12">
    <source>
        <dbReference type="Pfam" id="PF07715"/>
    </source>
</evidence>
<dbReference type="EMBL" id="CP094326">
    <property type="protein sequence ID" value="UNZ00129.1"/>
    <property type="molecule type" value="Genomic_DNA"/>
</dbReference>
<evidence type="ECO:0000256" key="3">
    <source>
        <dbReference type="ARBA" id="ARBA00022452"/>
    </source>
</evidence>
<evidence type="ECO:0000256" key="6">
    <source>
        <dbReference type="ARBA" id="ARBA00023136"/>
    </source>
</evidence>
<dbReference type="Pfam" id="PF13715">
    <property type="entry name" value="CarbopepD_reg_2"/>
    <property type="match status" value="1"/>
</dbReference>
<evidence type="ECO:0000256" key="4">
    <source>
        <dbReference type="ARBA" id="ARBA00022692"/>
    </source>
</evidence>
<dbReference type="InterPro" id="IPR023997">
    <property type="entry name" value="TonB-dep_OMP_SusC/RagA_CS"/>
</dbReference>
<keyword evidence="2 8" id="KW-0813">Transport</keyword>
<dbReference type="InterPro" id="IPR039426">
    <property type="entry name" value="TonB-dep_rcpt-like"/>
</dbReference>
<feature type="signal peptide" evidence="10">
    <location>
        <begin position="1"/>
        <end position="21"/>
    </location>
</feature>
<dbReference type="SUPFAM" id="SSF56935">
    <property type="entry name" value="Porins"/>
    <property type="match status" value="1"/>
</dbReference>
<dbReference type="Gene3D" id="2.40.170.20">
    <property type="entry name" value="TonB-dependent receptor, beta-barrel domain"/>
    <property type="match status" value="1"/>
</dbReference>
<dbReference type="Pfam" id="PF00593">
    <property type="entry name" value="TonB_dep_Rec_b-barrel"/>
    <property type="match status" value="1"/>
</dbReference>
<evidence type="ECO:0000256" key="8">
    <source>
        <dbReference type="PROSITE-ProRule" id="PRU01360"/>
    </source>
</evidence>
<evidence type="ECO:0000256" key="7">
    <source>
        <dbReference type="ARBA" id="ARBA00023237"/>
    </source>
</evidence>
<feature type="chain" id="PRO_5047547635" evidence="10">
    <location>
        <begin position="22"/>
        <end position="996"/>
    </location>
</feature>
<name>A0ABY3YUD5_9FLAO</name>
<protein>
    <submittedName>
        <fullName evidence="13">TonB-dependent receptor</fullName>
    </submittedName>
</protein>
<evidence type="ECO:0000256" key="2">
    <source>
        <dbReference type="ARBA" id="ARBA00022448"/>
    </source>
</evidence>
<dbReference type="Pfam" id="PF07715">
    <property type="entry name" value="Plug"/>
    <property type="match status" value="1"/>
</dbReference>
<keyword evidence="7 8" id="KW-0998">Cell outer membrane</keyword>
<dbReference type="RefSeq" id="WP_242938496.1">
    <property type="nucleotide sequence ID" value="NZ_CP094326.1"/>
</dbReference>
<keyword evidence="14" id="KW-1185">Reference proteome</keyword>
<keyword evidence="13" id="KW-0675">Receptor</keyword>
<comment type="subcellular location">
    <subcellularLocation>
        <location evidence="1 8">Cell outer membrane</location>
        <topology evidence="1 8">Multi-pass membrane protein</topology>
    </subcellularLocation>
</comment>
<evidence type="ECO:0000256" key="5">
    <source>
        <dbReference type="ARBA" id="ARBA00023077"/>
    </source>
</evidence>
<keyword evidence="4 8" id="KW-0812">Transmembrane</keyword>
<organism evidence="13 14">
    <name type="scientific">Zhouia spongiae</name>
    <dbReference type="NCBI Taxonomy" id="2202721"/>
    <lineage>
        <taxon>Bacteria</taxon>
        <taxon>Pseudomonadati</taxon>
        <taxon>Bacteroidota</taxon>
        <taxon>Flavobacteriia</taxon>
        <taxon>Flavobacteriales</taxon>
        <taxon>Flavobacteriaceae</taxon>
        <taxon>Zhouia</taxon>
    </lineage>
</organism>
<reference evidence="13 14" key="1">
    <citation type="journal article" date="2018" name="Int. J. Syst. Evol. Microbiol.">
        <title>Zhouia spongiae sp. nov., isolated from a marine sponge.</title>
        <authorList>
            <person name="Zhuang L."/>
            <person name="Lin B."/>
            <person name="Qin F."/>
            <person name="Luo L."/>
        </authorList>
    </citation>
    <scope>NUCLEOTIDE SEQUENCE [LARGE SCALE GENOMIC DNA]</scope>
    <source>
        <strain evidence="13 14">HN-Y44</strain>
    </source>
</reference>